<evidence type="ECO:0000259" key="10">
    <source>
        <dbReference type="Pfam" id="PF16192"/>
    </source>
</evidence>
<sequence length="910" mass="102569">MLHTYSLVAAFLLRLYLATIVEGYPADIACFRSWAIYVADKGFAHFYSGEIFADYPPGYIYVLYLIGKLRDALSMSYSTTAYLVLVKLPPIIADIISAGIVFHLARKRLPDKASFVLSLLYAFNPAVLVNSCLWGQVDAVFTLCILLTLMAITGQRLVTAALLFAVSVLVKPQALIFTPVIAFAFIGQGWNKQSFKTIVIACACATGLFALAVVPFSIHKGVFWIVSHYQKTLASYPYASLNAFNLFALTGGNFQNYDSRLLFLSYSTWGIVFILWTVSVASYFFYKNRTTQNLPLIALFIITAVYVTTSKMHERYLFPAMLIALLSYIQSRDRRILYIYGAITATLFVNQADVLWLALRGSFHIPVSDPLMLVISAINVAILIYLVLVANDIVHDRVRAVELTQDIKDSSKMQALAETYDLSSSTPVTSSLQRLDYVFITALVLFNAVLIFYRLGSSAAPETFWKPAAETESAAIEFDSTKDVVRVCFFGGIGEGQYGIDYIDTAGRQVNATSIKQVFVFEWRCERVNFTANTVMLTVQKPGAMLTEIGFFDASDTLIKIRNIRHLNPTSNSVGTVQNIIDEQNTVPAAPSYLNSSYFDEIYFARTAYEQVHRITPFYENTHPPLGKHFIAIAVKILGMNPFGWRVTSALAAIAMVVLMYLMGRLFFDSTRYAVVAALLMSFDFMRFVQGRIATIDTFAVCFIILMYYFMYRYYLSNLRCRPLRETLMPLGLSGVAFGLGAATKWICLYAGAGLAVVFFASLYFRFAQYQKTVEQPSVQKSKKKHTKHKDSQKQHFLHMLVFVRGSILWATLFFVIVPAVIYTLSYLPLWMAEPTRPFLDYVQASQTHMFSYHKNLVATHPFSSNWYEWPLLKRPLWLYAGQSYLPPGQVSSIVSMGNPAIWWLFAPVL</sequence>
<keyword evidence="7 8" id="KW-0472">Membrane</keyword>
<dbReference type="EMBL" id="JABXWD010000085">
    <property type="protein sequence ID" value="MBV6341231.1"/>
    <property type="molecule type" value="Genomic_DNA"/>
</dbReference>
<feature type="transmembrane region" description="Helical" evidence="8">
    <location>
        <begin position="126"/>
        <end position="152"/>
    </location>
</feature>
<keyword evidence="4" id="KW-0808">Transferase</keyword>
<feature type="transmembrane region" description="Helical" evidence="8">
    <location>
        <begin position="158"/>
        <end position="186"/>
    </location>
</feature>
<dbReference type="InterPro" id="IPR050297">
    <property type="entry name" value="LipidA_mod_glycosyltrf_83"/>
</dbReference>
<proteinExistence type="predicted"/>
<evidence type="ECO:0000256" key="1">
    <source>
        <dbReference type="ARBA" id="ARBA00004651"/>
    </source>
</evidence>
<feature type="transmembrane region" description="Helical" evidence="8">
    <location>
        <begin position="316"/>
        <end position="331"/>
    </location>
</feature>
<dbReference type="RefSeq" id="WP_218251860.1">
    <property type="nucleotide sequence ID" value="NZ_JABXWD010000085.1"/>
</dbReference>
<feature type="transmembrane region" description="Helical" evidence="8">
    <location>
        <begin position="292"/>
        <end position="309"/>
    </location>
</feature>
<accession>A0ABS6RXB5</accession>
<evidence type="ECO:0000313" key="11">
    <source>
        <dbReference type="EMBL" id="MBV6341231.1"/>
    </source>
</evidence>
<comment type="caution">
    <text evidence="11">The sequence shown here is derived from an EMBL/GenBank/DDBJ whole genome shotgun (WGS) entry which is preliminary data.</text>
</comment>
<keyword evidence="3" id="KW-0328">Glycosyltransferase</keyword>
<evidence type="ECO:0000313" key="12">
    <source>
        <dbReference type="Proteomes" id="UP001196980"/>
    </source>
</evidence>
<dbReference type="Pfam" id="PF13231">
    <property type="entry name" value="PMT_2"/>
    <property type="match status" value="2"/>
</dbReference>
<feature type="domain" description="Protein O-mannosyl-transferase C-terminal four TM" evidence="10">
    <location>
        <begin position="844"/>
        <end position="905"/>
    </location>
</feature>
<keyword evidence="12" id="KW-1185">Reference proteome</keyword>
<feature type="transmembrane region" description="Helical" evidence="8">
    <location>
        <begin position="261"/>
        <end position="286"/>
    </location>
</feature>
<feature type="transmembrane region" description="Helical" evidence="8">
    <location>
        <begin position="238"/>
        <end position="254"/>
    </location>
</feature>
<dbReference type="InterPro" id="IPR032421">
    <property type="entry name" value="PMT_4TMC"/>
</dbReference>
<feature type="domain" description="Glycosyltransferase RgtA/B/C/D-like" evidence="9">
    <location>
        <begin position="623"/>
        <end position="760"/>
    </location>
</feature>
<evidence type="ECO:0000256" key="2">
    <source>
        <dbReference type="ARBA" id="ARBA00022475"/>
    </source>
</evidence>
<gene>
    <name evidence="11" type="ORF">HWQ67_06500</name>
</gene>
<evidence type="ECO:0000256" key="4">
    <source>
        <dbReference type="ARBA" id="ARBA00022679"/>
    </source>
</evidence>
<feature type="transmembrane region" description="Helical" evidence="8">
    <location>
        <begin position="198"/>
        <end position="218"/>
    </location>
</feature>
<feature type="transmembrane region" description="Helical" evidence="8">
    <location>
        <begin position="736"/>
        <end position="765"/>
    </location>
</feature>
<reference evidence="11 12" key="1">
    <citation type="journal article" date="2020" name="J Geophys Res Biogeosci">
        <title>Magnetotaxis as an Adaptation to Enable Bacterial Shuttling of Microbial Sulfur and Sulfur Cycling Across Aquatic Oxic#Anoxic Interfaces.</title>
        <authorList>
            <person name="Li J."/>
            <person name="Liu P."/>
            <person name="Wang J."/>
            <person name="Roberts A.P."/>
            <person name="Pan Y."/>
        </authorList>
    </citation>
    <scope>NUCLEOTIDE SEQUENCE [LARGE SCALE GENOMIC DNA]</scope>
    <source>
        <strain evidence="11 12">MYR-1_YQ</strain>
    </source>
</reference>
<keyword evidence="6 8" id="KW-1133">Transmembrane helix</keyword>
<evidence type="ECO:0000256" key="5">
    <source>
        <dbReference type="ARBA" id="ARBA00022692"/>
    </source>
</evidence>
<feature type="transmembrane region" description="Helical" evidence="8">
    <location>
        <begin position="337"/>
        <end position="359"/>
    </location>
</feature>
<keyword evidence="5 8" id="KW-0812">Transmembrane</keyword>
<organism evidence="11 12">
    <name type="scientific">Candidatus Magnetobacterium casense</name>
    <dbReference type="NCBI Taxonomy" id="1455061"/>
    <lineage>
        <taxon>Bacteria</taxon>
        <taxon>Pseudomonadati</taxon>
        <taxon>Nitrospirota</taxon>
        <taxon>Thermodesulfovibrionia</taxon>
        <taxon>Thermodesulfovibrionales</taxon>
        <taxon>Candidatus Magnetobacteriaceae</taxon>
        <taxon>Candidatus Magnetobacterium</taxon>
    </lineage>
</organism>
<evidence type="ECO:0000256" key="8">
    <source>
        <dbReference type="SAM" id="Phobius"/>
    </source>
</evidence>
<feature type="domain" description="Glycosyltransferase RgtA/B/C/D-like" evidence="9">
    <location>
        <begin position="86"/>
        <end position="212"/>
    </location>
</feature>
<dbReference type="PANTHER" id="PTHR33908:SF3">
    <property type="entry name" value="UNDECAPRENYL PHOSPHATE-ALPHA-4-AMINO-4-DEOXY-L-ARABINOSE ARABINOSYL TRANSFERASE"/>
    <property type="match status" value="1"/>
</dbReference>
<evidence type="ECO:0000259" key="9">
    <source>
        <dbReference type="Pfam" id="PF13231"/>
    </source>
</evidence>
<evidence type="ECO:0000256" key="3">
    <source>
        <dbReference type="ARBA" id="ARBA00022676"/>
    </source>
</evidence>
<feature type="transmembrane region" description="Helical" evidence="8">
    <location>
        <begin position="81"/>
        <end position="105"/>
    </location>
</feature>
<evidence type="ECO:0000256" key="6">
    <source>
        <dbReference type="ARBA" id="ARBA00022989"/>
    </source>
</evidence>
<evidence type="ECO:0000256" key="7">
    <source>
        <dbReference type="ARBA" id="ARBA00023136"/>
    </source>
</evidence>
<feature type="transmembrane region" description="Helical" evidence="8">
    <location>
        <begin position="797"/>
        <end position="822"/>
    </location>
</feature>
<feature type="transmembrane region" description="Helical" evidence="8">
    <location>
        <begin position="437"/>
        <end position="456"/>
    </location>
</feature>
<dbReference type="PANTHER" id="PTHR33908">
    <property type="entry name" value="MANNOSYLTRANSFERASE YKCB-RELATED"/>
    <property type="match status" value="1"/>
</dbReference>
<dbReference type="Proteomes" id="UP001196980">
    <property type="component" value="Unassembled WGS sequence"/>
</dbReference>
<keyword evidence="2" id="KW-1003">Cell membrane</keyword>
<name>A0ABS6RXB5_9BACT</name>
<feature type="transmembrane region" description="Helical" evidence="8">
    <location>
        <begin position="371"/>
        <end position="390"/>
    </location>
</feature>
<comment type="subcellular location">
    <subcellularLocation>
        <location evidence="1">Cell membrane</location>
        <topology evidence="1">Multi-pass membrane protein</topology>
    </subcellularLocation>
</comment>
<dbReference type="Pfam" id="PF16192">
    <property type="entry name" value="PMT_4TMC"/>
    <property type="match status" value="1"/>
</dbReference>
<feature type="non-terminal residue" evidence="11">
    <location>
        <position position="910"/>
    </location>
</feature>
<feature type="transmembrane region" description="Helical" evidence="8">
    <location>
        <begin position="643"/>
        <end position="664"/>
    </location>
</feature>
<feature type="transmembrane region" description="Helical" evidence="8">
    <location>
        <begin position="696"/>
        <end position="716"/>
    </location>
</feature>
<protein>
    <submittedName>
        <fullName evidence="11">Glycosyltransferase family 39 protein</fullName>
    </submittedName>
</protein>
<dbReference type="InterPro" id="IPR038731">
    <property type="entry name" value="RgtA/B/C-like"/>
</dbReference>